<evidence type="ECO:0000313" key="3">
    <source>
        <dbReference type="Proteomes" id="UP001152130"/>
    </source>
</evidence>
<dbReference type="AlphaFoldDB" id="A0A9W8PNM9"/>
<reference evidence="2" key="1">
    <citation type="submission" date="2022-10" db="EMBL/GenBank/DDBJ databases">
        <title>Fusarium specimens isolated from Avocado Roots.</title>
        <authorList>
            <person name="Stajich J."/>
            <person name="Roper C."/>
            <person name="Heimlech-Rivalta G."/>
        </authorList>
    </citation>
    <scope>NUCLEOTIDE SEQUENCE</scope>
    <source>
        <strain evidence="2">CF00143</strain>
    </source>
</reference>
<keyword evidence="3" id="KW-1185">Reference proteome</keyword>
<feature type="chain" id="PRO_5040754049" evidence="1">
    <location>
        <begin position="22"/>
        <end position="129"/>
    </location>
</feature>
<proteinExistence type="predicted"/>
<gene>
    <name evidence="2" type="ORF">NW766_006865</name>
</gene>
<keyword evidence="1" id="KW-0732">Signal</keyword>
<comment type="caution">
    <text evidence="2">The sequence shown here is derived from an EMBL/GenBank/DDBJ whole genome shotgun (WGS) entry which is preliminary data.</text>
</comment>
<evidence type="ECO:0000256" key="1">
    <source>
        <dbReference type="SAM" id="SignalP"/>
    </source>
</evidence>
<dbReference type="Proteomes" id="UP001152130">
    <property type="component" value="Unassembled WGS sequence"/>
</dbReference>
<organism evidence="2 3">
    <name type="scientific">Fusarium irregulare</name>
    <dbReference type="NCBI Taxonomy" id="2494466"/>
    <lineage>
        <taxon>Eukaryota</taxon>
        <taxon>Fungi</taxon>
        <taxon>Dikarya</taxon>
        <taxon>Ascomycota</taxon>
        <taxon>Pezizomycotina</taxon>
        <taxon>Sordariomycetes</taxon>
        <taxon>Hypocreomycetidae</taxon>
        <taxon>Hypocreales</taxon>
        <taxon>Nectriaceae</taxon>
        <taxon>Fusarium</taxon>
        <taxon>Fusarium incarnatum-equiseti species complex</taxon>
    </lineage>
</organism>
<evidence type="ECO:0000313" key="2">
    <source>
        <dbReference type="EMBL" id="KAJ4013045.1"/>
    </source>
</evidence>
<feature type="signal peptide" evidence="1">
    <location>
        <begin position="1"/>
        <end position="21"/>
    </location>
</feature>
<accession>A0A9W8PNM9</accession>
<sequence length="129" mass="12859">MVSTDFLTGVLALLAANAVSAGLCKPSSSTVYTATTVETATETSSATAETSAALGTSMTLLITTSEEPNSSVAASATTSTAAAGVSTTNADCDGVTPFCDAGTCVATNPNVECSTNSEYNNLYRGYAPF</sequence>
<dbReference type="OrthoDB" id="5104637at2759"/>
<dbReference type="EMBL" id="JAPDHF010000009">
    <property type="protein sequence ID" value="KAJ4013045.1"/>
    <property type="molecule type" value="Genomic_DNA"/>
</dbReference>
<protein>
    <submittedName>
        <fullName evidence="2">Uncharacterized protein</fullName>
    </submittedName>
</protein>
<name>A0A9W8PNM9_9HYPO</name>